<dbReference type="AlphaFoldDB" id="A0A645GK81"/>
<accession>A0A645GK81</accession>
<evidence type="ECO:0000313" key="1">
    <source>
        <dbReference type="EMBL" id="MPN27125.1"/>
    </source>
</evidence>
<reference evidence="1" key="1">
    <citation type="submission" date="2019-08" db="EMBL/GenBank/DDBJ databases">
        <authorList>
            <person name="Kucharzyk K."/>
            <person name="Murdoch R.W."/>
            <person name="Higgins S."/>
            <person name="Loffler F."/>
        </authorList>
    </citation>
    <scope>NUCLEOTIDE SEQUENCE</scope>
</reference>
<name>A0A645GK81_9ZZZZ</name>
<proteinExistence type="predicted"/>
<sequence length="65" mass="7247">MRRARALGIDVLEHAVIAHERHRGRRHAAALRRPVAVFDHPPRQGSEQQVEQVVAVAAHQCAGEQ</sequence>
<dbReference type="EMBL" id="VSSQ01076902">
    <property type="protein sequence ID" value="MPN27125.1"/>
    <property type="molecule type" value="Genomic_DNA"/>
</dbReference>
<organism evidence="1">
    <name type="scientific">bioreactor metagenome</name>
    <dbReference type="NCBI Taxonomy" id="1076179"/>
    <lineage>
        <taxon>unclassified sequences</taxon>
        <taxon>metagenomes</taxon>
        <taxon>ecological metagenomes</taxon>
    </lineage>
</organism>
<protein>
    <submittedName>
        <fullName evidence="1">Uncharacterized protein</fullName>
    </submittedName>
</protein>
<comment type="caution">
    <text evidence="1">The sequence shown here is derived from an EMBL/GenBank/DDBJ whole genome shotgun (WGS) entry which is preliminary data.</text>
</comment>
<gene>
    <name evidence="1" type="ORF">SDC9_174552</name>
</gene>